<feature type="compositionally biased region" description="Basic and acidic residues" evidence="8">
    <location>
        <begin position="174"/>
        <end position="183"/>
    </location>
</feature>
<sequence>MNIKKYTLTLTLAAAFAFQASAQKPENILAAAGSPANPKVSISWNRYHDNTALLDIYRKMASAHPDLVQLESIGKSVEGRDLWLLTISDKKKGDTKTKPAAYIDGGIHANEVQTVEFALYIAWYVTEMHAADNPFFQQLLADKAFYIVPSINPDSRDAFIHGPNTQHSSRTGRKPLDNDRDGLVDEDDFDDLNGDGHITQMRRKSEQGRFIIDPADPRRLIPAPEGQPGEYELLGYEGLDNDGDGLVNEDGVGGYDPNRDWGWNWQPNYVQSGAYKYPFSLPENRAVADFIMAHPNIAAGQSFHNYGGMILRGPGAQDDEANFRPADISVYDALGKKAELLIPGYRYIVTYKDLYSVYGGEFDWMHSARGIFAMSNELWMANYYFQKSGQEPGNSYANAQNEQYIFDQFLLFGDGFLEWTPYEHPQYGAIEIGGFKKNYGRLHPGFLMESDAHRNASFVIYHAYHTPKLNISEVAVKDLGSGLSEVTAVVRNERIIPTHSSLDIANKIEVPDVISISGGNVIAGMIVENRDFGVTTEQKRDAANIKVSNIPGNGYVTVRWIVKGNGKYTVTVNSKKGGTAVKST</sequence>
<dbReference type="Pfam" id="PF00246">
    <property type="entry name" value="Peptidase_M14"/>
    <property type="match status" value="1"/>
</dbReference>
<comment type="cofactor">
    <cofactor evidence="1">
        <name>Zn(2+)</name>
        <dbReference type="ChEBI" id="CHEBI:29105"/>
    </cofactor>
</comment>
<dbReference type="EMBL" id="JBHUMA010000004">
    <property type="protein sequence ID" value="MFD2597783.1"/>
    <property type="molecule type" value="Genomic_DNA"/>
</dbReference>
<evidence type="ECO:0000256" key="5">
    <source>
        <dbReference type="ARBA" id="ARBA00022833"/>
    </source>
</evidence>
<dbReference type="Proteomes" id="UP001597393">
    <property type="component" value="Unassembled WGS sequence"/>
</dbReference>
<dbReference type="PROSITE" id="PS00018">
    <property type="entry name" value="EF_HAND_1"/>
    <property type="match status" value="1"/>
</dbReference>
<comment type="caution">
    <text evidence="11">The sequence shown here is derived from an EMBL/GenBank/DDBJ whole genome shotgun (WGS) entry which is preliminary data.</text>
</comment>
<keyword evidence="4" id="KW-0378">Hydrolase</keyword>
<feature type="active site" description="Proton donor/acceptor" evidence="7">
    <location>
        <position position="377"/>
    </location>
</feature>
<dbReference type="SMART" id="SM00631">
    <property type="entry name" value="Zn_pept"/>
    <property type="match status" value="1"/>
</dbReference>
<evidence type="ECO:0000256" key="2">
    <source>
        <dbReference type="ARBA" id="ARBA00005988"/>
    </source>
</evidence>
<evidence type="ECO:0000256" key="8">
    <source>
        <dbReference type="SAM" id="MobiDB-lite"/>
    </source>
</evidence>
<dbReference type="SUPFAM" id="SSF53187">
    <property type="entry name" value="Zn-dependent exopeptidases"/>
    <property type="match status" value="1"/>
</dbReference>
<dbReference type="PANTHER" id="PTHR11705:SF143">
    <property type="entry name" value="SLL0236 PROTEIN"/>
    <property type="match status" value="1"/>
</dbReference>
<proteinExistence type="inferred from homology"/>
<keyword evidence="6" id="KW-0482">Metalloprotease</keyword>
<keyword evidence="3" id="KW-0645">Protease</keyword>
<feature type="region of interest" description="Disordered" evidence="8">
    <location>
        <begin position="157"/>
        <end position="197"/>
    </location>
</feature>
<dbReference type="CDD" id="cd06905">
    <property type="entry name" value="M14-like"/>
    <property type="match status" value="1"/>
</dbReference>
<keyword evidence="9" id="KW-0732">Signal</keyword>
<accession>A0ABW5NGJ7</accession>
<evidence type="ECO:0000256" key="3">
    <source>
        <dbReference type="ARBA" id="ARBA00022670"/>
    </source>
</evidence>
<evidence type="ECO:0000256" key="7">
    <source>
        <dbReference type="PROSITE-ProRule" id="PRU01379"/>
    </source>
</evidence>
<keyword evidence="5" id="KW-0862">Zinc</keyword>
<dbReference type="PROSITE" id="PS52035">
    <property type="entry name" value="PEPTIDASE_M14"/>
    <property type="match status" value="1"/>
</dbReference>
<evidence type="ECO:0000259" key="10">
    <source>
        <dbReference type="PROSITE" id="PS52035"/>
    </source>
</evidence>
<feature type="chain" id="PRO_5046282971" evidence="9">
    <location>
        <begin position="23"/>
        <end position="584"/>
    </location>
</feature>
<dbReference type="Gene3D" id="3.40.630.10">
    <property type="entry name" value="Zn peptidases"/>
    <property type="match status" value="1"/>
</dbReference>
<evidence type="ECO:0000256" key="6">
    <source>
        <dbReference type="ARBA" id="ARBA00023049"/>
    </source>
</evidence>
<dbReference type="RefSeq" id="WP_380867160.1">
    <property type="nucleotide sequence ID" value="NZ_JBHUMA010000004.1"/>
</dbReference>
<evidence type="ECO:0000256" key="9">
    <source>
        <dbReference type="SAM" id="SignalP"/>
    </source>
</evidence>
<protein>
    <submittedName>
        <fullName evidence="11">M14 family metallopeptidase</fullName>
    </submittedName>
</protein>
<keyword evidence="12" id="KW-1185">Reference proteome</keyword>
<evidence type="ECO:0000256" key="4">
    <source>
        <dbReference type="ARBA" id="ARBA00022801"/>
    </source>
</evidence>
<dbReference type="InterPro" id="IPR000834">
    <property type="entry name" value="Peptidase_M14"/>
</dbReference>
<gene>
    <name evidence="11" type="ORF">ACFSQ3_02375</name>
</gene>
<feature type="compositionally biased region" description="Acidic residues" evidence="8">
    <location>
        <begin position="184"/>
        <end position="193"/>
    </location>
</feature>
<evidence type="ECO:0000313" key="12">
    <source>
        <dbReference type="Proteomes" id="UP001597393"/>
    </source>
</evidence>
<dbReference type="PANTHER" id="PTHR11705">
    <property type="entry name" value="PROTEASE FAMILY M14 CARBOXYPEPTIDASE A,B"/>
    <property type="match status" value="1"/>
</dbReference>
<organism evidence="11 12">
    <name type="scientific">Sphingobacterium corticis</name>
    <dbReference type="NCBI Taxonomy" id="1812823"/>
    <lineage>
        <taxon>Bacteria</taxon>
        <taxon>Pseudomonadati</taxon>
        <taxon>Bacteroidota</taxon>
        <taxon>Sphingobacteriia</taxon>
        <taxon>Sphingobacteriales</taxon>
        <taxon>Sphingobacteriaceae</taxon>
        <taxon>Sphingobacterium</taxon>
    </lineage>
</organism>
<reference evidence="12" key="1">
    <citation type="journal article" date="2019" name="Int. J. Syst. Evol. Microbiol.">
        <title>The Global Catalogue of Microorganisms (GCM) 10K type strain sequencing project: providing services to taxonomists for standard genome sequencing and annotation.</title>
        <authorList>
            <consortium name="The Broad Institute Genomics Platform"/>
            <consortium name="The Broad Institute Genome Sequencing Center for Infectious Disease"/>
            <person name="Wu L."/>
            <person name="Ma J."/>
        </authorList>
    </citation>
    <scope>NUCLEOTIDE SEQUENCE [LARGE SCALE GENOMIC DNA]</scope>
    <source>
        <strain evidence="12">KCTC 42248</strain>
    </source>
</reference>
<feature type="signal peptide" evidence="9">
    <location>
        <begin position="1"/>
        <end position="22"/>
    </location>
</feature>
<evidence type="ECO:0000256" key="1">
    <source>
        <dbReference type="ARBA" id="ARBA00001947"/>
    </source>
</evidence>
<evidence type="ECO:0000313" key="11">
    <source>
        <dbReference type="EMBL" id="MFD2597783.1"/>
    </source>
</evidence>
<dbReference type="InterPro" id="IPR018247">
    <property type="entry name" value="EF_Hand_1_Ca_BS"/>
</dbReference>
<comment type="similarity">
    <text evidence="2 7">Belongs to the peptidase M14 family.</text>
</comment>
<name>A0ABW5NGJ7_9SPHI</name>
<feature type="domain" description="Peptidase M14" evidence="10">
    <location>
        <begin position="46"/>
        <end position="403"/>
    </location>
</feature>
<dbReference type="PRINTS" id="PR00765">
    <property type="entry name" value="CRBOXYPTASEA"/>
</dbReference>